<sequence length="76" mass="8892">MKLNMTTIILQVNLHSGWFEGAHLFVPSTNNAFEATNRVIEDQKTFPNSFIFLQMILIRLLILNISWGEEKEEERI</sequence>
<accession>A0A3M7T9A4</accession>
<evidence type="ECO:0000313" key="2">
    <source>
        <dbReference type="Proteomes" id="UP000276133"/>
    </source>
</evidence>
<name>A0A3M7T9A4_BRAPC</name>
<dbReference type="Proteomes" id="UP000276133">
    <property type="component" value="Unassembled WGS sequence"/>
</dbReference>
<keyword evidence="2" id="KW-1185">Reference proteome</keyword>
<dbReference type="AlphaFoldDB" id="A0A3M7T9A4"/>
<comment type="caution">
    <text evidence="1">The sequence shown here is derived from an EMBL/GenBank/DDBJ whole genome shotgun (WGS) entry which is preliminary data.</text>
</comment>
<protein>
    <submittedName>
        <fullName evidence="1">Uncharacterized protein</fullName>
    </submittedName>
</protein>
<evidence type="ECO:0000313" key="1">
    <source>
        <dbReference type="EMBL" id="RNA44430.1"/>
    </source>
</evidence>
<organism evidence="1 2">
    <name type="scientific">Brachionus plicatilis</name>
    <name type="common">Marine rotifer</name>
    <name type="synonym">Brachionus muelleri</name>
    <dbReference type="NCBI Taxonomy" id="10195"/>
    <lineage>
        <taxon>Eukaryota</taxon>
        <taxon>Metazoa</taxon>
        <taxon>Spiralia</taxon>
        <taxon>Gnathifera</taxon>
        <taxon>Rotifera</taxon>
        <taxon>Eurotatoria</taxon>
        <taxon>Monogononta</taxon>
        <taxon>Pseudotrocha</taxon>
        <taxon>Ploima</taxon>
        <taxon>Brachionidae</taxon>
        <taxon>Brachionus</taxon>
    </lineage>
</organism>
<gene>
    <name evidence="1" type="ORF">BpHYR1_049085</name>
</gene>
<reference evidence="1 2" key="1">
    <citation type="journal article" date="2018" name="Sci. Rep.">
        <title>Genomic signatures of local adaptation to the degree of environmental predictability in rotifers.</title>
        <authorList>
            <person name="Franch-Gras L."/>
            <person name="Hahn C."/>
            <person name="Garcia-Roger E.M."/>
            <person name="Carmona M.J."/>
            <person name="Serra M."/>
            <person name="Gomez A."/>
        </authorList>
    </citation>
    <scope>NUCLEOTIDE SEQUENCE [LARGE SCALE GENOMIC DNA]</scope>
    <source>
        <strain evidence="1">HYR1</strain>
    </source>
</reference>
<dbReference type="EMBL" id="REGN01000106">
    <property type="protein sequence ID" value="RNA44430.1"/>
    <property type="molecule type" value="Genomic_DNA"/>
</dbReference>
<proteinExistence type="predicted"/>